<gene>
    <name evidence="2" type="ORF">DY251_05165</name>
</gene>
<accession>A0A371XGM5</accession>
<keyword evidence="1" id="KW-0472">Membrane</keyword>
<dbReference type="EMBL" id="QURN01000004">
    <property type="protein sequence ID" value="RFC68371.1"/>
    <property type="molecule type" value="Genomic_DNA"/>
</dbReference>
<keyword evidence="1" id="KW-0812">Transmembrane</keyword>
<evidence type="ECO:0000313" key="3">
    <source>
        <dbReference type="Proteomes" id="UP000262379"/>
    </source>
</evidence>
<sequence length="256" mass="26904">MSLALDLPRRSSRGFRKLGFAGELLIAILGGATIGVSGAFALADAEQQPAQVEEVHTEPIRATPEALAKPMKFTLTGDGVLIAQGSIEPGTAAKFEAKLQALGESVKAVSLNSPGGSLNEAMSMARQVRAHSLATEVADGAICASSCPLLFAGGVERTAGSRAAIAVHQFYTRPVPGLRGSIDAMSDAQLTTARVSRHLLEMGIDPAAWLHALDTPPTSLYYFSTWELAEYHFTTGRQAPSDDGVFGALAHFLETI</sequence>
<dbReference type="Proteomes" id="UP000262379">
    <property type="component" value="Unassembled WGS sequence"/>
</dbReference>
<keyword evidence="3" id="KW-1185">Reference proteome</keyword>
<dbReference type="AlphaFoldDB" id="A0A371XGM5"/>
<evidence type="ECO:0000313" key="2">
    <source>
        <dbReference type="EMBL" id="RFC68371.1"/>
    </source>
</evidence>
<feature type="transmembrane region" description="Helical" evidence="1">
    <location>
        <begin position="20"/>
        <end position="43"/>
    </location>
</feature>
<protein>
    <submittedName>
        <fullName evidence="2">Uncharacterized protein</fullName>
    </submittedName>
</protein>
<dbReference type="RefSeq" id="WP_116622809.1">
    <property type="nucleotide sequence ID" value="NZ_QURN01000004.1"/>
</dbReference>
<comment type="caution">
    <text evidence="2">The sequence shown here is derived from an EMBL/GenBank/DDBJ whole genome shotgun (WGS) entry which is preliminary data.</text>
</comment>
<dbReference type="SUPFAM" id="SSF52096">
    <property type="entry name" value="ClpP/crotonase"/>
    <property type="match status" value="1"/>
</dbReference>
<dbReference type="Gene3D" id="3.90.226.10">
    <property type="entry name" value="2-enoyl-CoA Hydratase, Chain A, domain 1"/>
    <property type="match status" value="1"/>
</dbReference>
<organism evidence="2 3">
    <name type="scientific">Mesorhizobium denitrificans</name>
    <dbReference type="NCBI Taxonomy" id="2294114"/>
    <lineage>
        <taxon>Bacteria</taxon>
        <taxon>Pseudomonadati</taxon>
        <taxon>Pseudomonadota</taxon>
        <taxon>Alphaproteobacteria</taxon>
        <taxon>Hyphomicrobiales</taxon>
        <taxon>Phyllobacteriaceae</taxon>
        <taxon>Mesorhizobium</taxon>
    </lineage>
</organism>
<dbReference type="InterPro" id="IPR029045">
    <property type="entry name" value="ClpP/crotonase-like_dom_sf"/>
</dbReference>
<evidence type="ECO:0000256" key="1">
    <source>
        <dbReference type="SAM" id="Phobius"/>
    </source>
</evidence>
<proteinExistence type="predicted"/>
<keyword evidence="1" id="KW-1133">Transmembrane helix</keyword>
<reference evidence="3" key="1">
    <citation type="submission" date="2018-08" db="EMBL/GenBank/DDBJ databases">
        <authorList>
            <person name="Im W.T."/>
        </authorList>
    </citation>
    <scope>NUCLEOTIDE SEQUENCE [LARGE SCALE GENOMIC DNA]</scope>
    <source>
        <strain evidence="3">LA-28</strain>
    </source>
</reference>
<name>A0A371XGM5_9HYPH</name>